<dbReference type="EMBL" id="VDFU01000001">
    <property type="protein sequence ID" value="TNC52854.1"/>
    <property type="molecule type" value="Genomic_DNA"/>
</dbReference>
<dbReference type="InterPro" id="IPR041374">
    <property type="entry name" value="BaeRF_family12"/>
</dbReference>
<comment type="caution">
    <text evidence="2">The sequence shown here is derived from an EMBL/GenBank/DDBJ whole genome shotgun (WGS) entry which is preliminary data.</text>
</comment>
<protein>
    <submittedName>
        <fullName evidence="2">Host attachment protein</fullName>
    </submittedName>
</protein>
<reference evidence="2 3" key="1">
    <citation type="submission" date="2019-06" db="EMBL/GenBank/DDBJ databases">
        <title>YIM 131921 draft genome.</title>
        <authorList>
            <person name="Jiang L."/>
        </authorList>
    </citation>
    <scope>NUCLEOTIDE SEQUENCE [LARGE SCALE GENOMIC DNA]</scope>
    <source>
        <strain evidence="2 3">YIM 131921</strain>
    </source>
</reference>
<evidence type="ECO:0000256" key="1">
    <source>
        <dbReference type="SAM" id="MobiDB-lite"/>
    </source>
</evidence>
<gene>
    <name evidence="2" type="ORF">FHG66_00730</name>
</gene>
<dbReference type="Pfam" id="PF18856">
    <property type="entry name" value="baeRF_family12"/>
    <property type="match status" value="1"/>
</dbReference>
<accession>A0A5C4N2D7</accession>
<evidence type="ECO:0000313" key="2">
    <source>
        <dbReference type="EMBL" id="TNC52854.1"/>
    </source>
</evidence>
<dbReference type="Proteomes" id="UP000305887">
    <property type="component" value="Unassembled WGS sequence"/>
</dbReference>
<name>A0A5C4N2D7_9RHOB</name>
<dbReference type="RefSeq" id="WP_139074666.1">
    <property type="nucleotide sequence ID" value="NZ_VDFU01000001.1"/>
</dbReference>
<evidence type="ECO:0000313" key="3">
    <source>
        <dbReference type="Proteomes" id="UP000305887"/>
    </source>
</evidence>
<dbReference type="OrthoDB" id="9812459at2"/>
<keyword evidence="3" id="KW-1185">Reference proteome</keyword>
<dbReference type="AlphaFoldDB" id="A0A5C4N2D7"/>
<feature type="region of interest" description="Disordered" evidence="1">
    <location>
        <begin position="38"/>
        <end position="70"/>
    </location>
</feature>
<proteinExistence type="predicted"/>
<sequence length="143" mass="15969">MQLENGTWVLVIDGTKAMIFENITDGQDPNLRIVRKEENAEVPDENVARGVRRTEPATGSTSDTHRSDEHRFVDDLAEQLYKSAHQGKFDKLVLVAGPNHIGTLRNKLHKEVTDRVVAEVHKTLTGHPVDQIERIVSQELAGA</sequence>
<organism evidence="2 3">
    <name type="scientific">Rubellimicrobium rubrum</name>
    <dbReference type="NCBI Taxonomy" id="2585369"/>
    <lineage>
        <taxon>Bacteria</taxon>
        <taxon>Pseudomonadati</taxon>
        <taxon>Pseudomonadota</taxon>
        <taxon>Alphaproteobacteria</taxon>
        <taxon>Rhodobacterales</taxon>
        <taxon>Roseobacteraceae</taxon>
        <taxon>Rubellimicrobium</taxon>
    </lineage>
</organism>